<keyword evidence="3" id="KW-1185">Reference proteome</keyword>
<dbReference type="RefSeq" id="WP_342022759.1">
    <property type="nucleotide sequence ID" value="NZ_CP151657.1"/>
</dbReference>
<organism evidence="2 3">
    <name type="scientific">Arthrobacter citreus</name>
    <dbReference type="NCBI Taxonomy" id="1670"/>
    <lineage>
        <taxon>Bacteria</taxon>
        <taxon>Bacillati</taxon>
        <taxon>Actinomycetota</taxon>
        <taxon>Actinomycetes</taxon>
        <taxon>Micrococcales</taxon>
        <taxon>Micrococcaceae</taxon>
        <taxon>Arthrobacter</taxon>
    </lineage>
</organism>
<feature type="transmembrane region" description="Helical" evidence="1">
    <location>
        <begin position="12"/>
        <end position="32"/>
    </location>
</feature>
<accession>A0ABZ2ZXV3</accession>
<gene>
    <name evidence="2" type="ORF">AAE021_12995</name>
</gene>
<name>A0ABZ2ZXV3_9MICC</name>
<reference evidence="2 3" key="1">
    <citation type="submission" date="2024-04" db="EMBL/GenBank/DDBJ databases">
        <title>Arthrobacter sp. from Plains bison fecal sample.</title>
        <authorList>
            <person name="Ruzzini A."/>
        </authorList>
    </citation>
    <scope>NUCLEOTIDE SEQUENCE [LARGE SCALE GENOMIC DNA]</scope>
    <source>
        <strain evidence="2 3">EINP1</strain>
    </source>
</reference>
<keyword evidence="1" id="KW-0472">Membrane</keyword>
<sequence>MNPEAKIRSTRRLMFAVIIAGLTLGVVGVFIGMGIPGLIVSFTGWIAVVAGIAWILTAHHQRSAAASRAGSWRPGDDAP</sequence>
<evidence type="ECO:0000313" key="2">
    <source>
        <dbReference type="EMBL" id="WZP15092.1"/>
    </source>
</evidence>
<evidence type="ECO:0000313" key="3">
    <source>
        <dbReference type="Proteomes" id="UP001448858"/>
    </source>
</evidence>
<dbReference type="Proteomes" id="UP001448858">
    <property type="component" value="Chromosome"/>
</dbReference>
<keyword evidence="1" id="KW-0812">Transmembrane</keyword>
<protein>
    <submittedName>
        <fullName evidence="2">Uncharacterized protein</fullName>
    </submittedName>
</protein>
<proteinExistence type="predicted"/>
<keyword evidence="1" id="KW-1133">Transmembrane helix</keyword>
<dbReference type="EMBL" id="CP151657">
    <property type="protein sequence ID" value="WZP15092.1"/>
    <property type="molecule type" value="Genomic_DNA"/>
</dbReference>
<evidence type="ECO:0000256" key="1">
    <source>
        <dbReference type="SAM" id="Phobius"/>
    </source>
</evidence>
<feature type="transmembrane region" description="Helical" evidence="1">
    <location>
        <begin position="38"/>
        <end position="58"/>
    </location>
</feature>